<evidence type="ECO:0000256" key="5">
    <source>
        <dbReference type="ARBA" id="ARBA00023136"/>
    </source>
</evidence>
<name>A0A381Q8K8_9ZZZZ</name>
<dbReference type="GO" id="GO:0044718">
    <property type="term" value="P:siderophore transmembrane transport"/>
    <property type="evidence" value="ECO:0007669"/>
    <property type="project" value="TreeGrafter"/>
</dbReference>
<dbReference type="Gene3D" id="2.170.130.10">
    <property type="entry name" value="TonB-dependent receptor, plug domain"/>
    <property type="match status" value="1"/>
</dbReference>
<sequence length="669" mass="74791">MSLVFSKEINSGYVFSNYGEPVPFASVVNIRTKSWSITDESGFYQLPLGTLPTDSLKISKIGFSSSFHLPQEQKHRKIVLSQEVIVLDPITIVGEKPITTRNLDKVTLLEMDGFSRANALDRIPGTLVRSAGGLPGITTVSMDGGQAVHTKITLDGIDLTNVQNGLTDLSDLPLALMQNLYLSRSPNISYGSGSFDGVIHIRSLLKKSYIHLSGGSFGYQNGSGGYSLATSNTNLQLQIGKTSSKGNYPFSSADQTQIRSNNDYEQRFMSGLYQRHNHNNRIYKANVLFVDHDRGVAGGLSYPSPNARRKNNLIVTGLEFIQIMEKGHLRLEVNQRSSDEEFNNVDIGTDSHHKVGSSGIKVHGLFQPTRKIKLNGFSTAKFQSIESSDIGKRERTIMAIGLQTFFQPIDFVSVKPGFRSDIVDRTYITTSDLEATLDFENLGKFSAISGTGFYLPSFNDLYWPSDPYSKGNPSLKSETSNFHILNWNKTFAQGLNFVIEYRNKRSHNLIVWSPDENYIWKPQNLDRTERKNLIVSTNLPEIISGMTFSGMLTRTKTKNLNSGKTLQYVPEISATGMVRYTINDIQFELQSKYVGERTYQAYNENFELVDKALNPFQNVTAGVHFIFPAFKESLRFHIIAENLLNENTAFYPDYPGSGQAVKTGMTIKF</sequence>
<feature type="domain" description="TonB-dependent receptor plug" evidence="7">
    <location>
        <begin position="115"/>
        <end position="198"/>
    </location>
</feature>
<evidence type="ECO:0000259" key="7">
    <source>
        <dbReference type="Pfam" id="PF07715"/>
    </source>
</evidence>
<keyword evidence="2" id="KW-0813">Transport</keyword>
<dbReference type="GO" id="GO:0009279">
    <property type="term" value="C:cell outer membrane"/>
    <property type="evidence" value="ECO:0007669"/>
    <property type="project" value="UniProtKB-SubCell"/>
</dbReference>
<gene>
    <name evidence="8" type="ORF">METZ01_LOCUS28214</name>
</gene>
<dbReference type="InterPro" id="IPR039426">
    <property type="entry name" value="TonB-dep_rcpt-like"/>
</dbReference>
<dbReference type="AlphaFoldDB" id="A0A381Q8K8"/>
<dbReference type="Gene3D" id="2.40.170.20">
    <property type="entry name" value="TonB-dependent receptor, beta-barrel domain"/>
    <property type="match status" value="1"/>
</dbReference>
<proteinExistence type="predicted"/>
<dbReference type="SUPFAM" id="SSF56935">
    <property type="entry name" value="Porins"/>
    <property type="match status" value="1"/>
</dbReference>
<reference evidence="8" key="1">
    <citation type="submission" date="2018-05" db="EMBL/GenBank/DDBJ databases">
        <authorList>
            <person name="Lanie J.A."/>
            <person name="Ng W.-L."/>
            <person name="Kazmierczak K.M."/>
            <person name="Andrzejewski T.M."/>
            <person name="Davidsen T.M."/>
            <person name="Wayne K.J."/>
            <person name="Tettelin H."/>
            <person name="Glass J.I."/>
            <person name="Rusch D."/>
            <person name="Podicherti R."/>
            <person name="Tsui H.-C.T."/>
            <person name="Winkler M.E."/>
        </authorList>
    </citation>
    <scope>NUCLEOTIDE SEQUENCE</scope>
</reference>
<dbReference type="InterPro" id="IPR012910">
    <property type="entry name" value="Plug_dom"/>
</dbReference>
<dbReference type="Pfam" id="PF07715">
    <property type="entry name" value="Plug"/>
    <property type="match status" value="1"/>
</dbReference>
<accession>A0A381Q8K8</accession>
<keyword evidence="6" id="KW-0998">Cell outer membrane</keyword>
<evidence type="ECO:0000256" key="4">
    <source>
        <dbReference type="ARBA" id="ARBA00022729"/>
    </source>
</evidence>
<comment type="subcellular location">
    <subcellularLocation>
        <location evidence="1">Cell outer membrane</location>
        <topology evidence="1">Multi-pass membrane protein</topology>
    </subcellularLocation>
</comment>
<keyword evidence="3" id="KW-0812">Transmembrane</keyword>
<evidence type="ECO:0000256" key="2">
    <source>
        <dbReference type="ARBA" id="ARBA00022448"/>
    </source>
</evidence>
<dbReference type="EMBL" id="UINC01001242">
    <property type="protein sequence ID" value="SUZ75360.1"/>
    <property type="molecule type" value="Genomic_DNA"/>
</dbReference>
<evidence type="ECO:0000256" key="3">
    <source>
        <dbReference type="ARBA" id="ARBA00022692"/>
    </source>
</evidence>
<dbReference type="InterPro" id="IPR036942">
    <property type="entry name" value="Beta-barrel_TonB_sf"/>
</dbReference>
<keyword evidence="5" id="KW-0472">Membrane</keyword>
<keyword evidence="4" id="KW-0732">Signal</keyword>
<protein>
    <recommendedName>
        <fullName evidence="7">TonB-dependent receptor plug domain-containing protein</fullName>
    </recommendedName>
</protein>
<dbReference type="PANTHER" id="PTHR30069">
    <property type="entry name" value="TONB-DEPENDENT OUTER MEMBRANE RECEPTOR"/>
    <property type="match status" value="1"/>
</dbReference>
<evidence type="ECO:0000313" key="8">
    <source>
        <dbReference type="EMBL" id="SUZ75360.1"/>
    </source>
</evidence>
<dbReference type="GO" id="GO:0015344">
    <property type="term" value="F:siderophore uptake transmembrane transporter activity"/>
    <property type="evidence" value="ECO:0007669"/>
    <property type="project" value="TreeGrafter"/>
</dbReference>
<dbReference type="PANTHER" id="PTHR30069:SF29">
    <property type="entry name" value="HEMOGLOBIN AND HEMOGLOBIN-HAPTOGLOBIN-BINDING PROTEIN 1-RELATED"/>
    <property type="match status" value="1"/>
</dbReference>
<dbReference type="InterPro" id="IPR037066">
    <property type="entry name" value="Plug_dom_sf"/>
</dbReference>
<evidence type="ECO:0000256" key="1">
    <source>
        <dbReference type="ARBA" id="ARBA00004571"/>
    </source>
</evidence>
<organism evidence="8">
    <name type="scientific">marine metagenome</name>
    <dbReference type="NCBI Taxonomy" id="408172"/>
    <lineage>
        <taxon>unclassified sequences</taxon>
        <taxon>metagenomes</taxon>
        <taxon>ecological metagenomes</taxon>
    </lineage>
</organism>
<dbReference type="InterPro" id="IPR008969">
    <property type="entry name" value="CarboxyPept-like_regulatory"/>
</dbReference>
<dbReference type="SUPFAM" id="SSF49464">
    <property type="entry name" value="Carboxypeptidase regulatory domain-like"/>
    <property type="match status" value="1"/>
</dbReference>
<evidence type="ECO:0000256" key="6">
    <source>
        <dbReference type="ARBA" id="ARBA00023237"/>
    </source>
</evidence>